<organism evidence="1 2">
    <name type="scientific">Elysia crispata</name>
    <name type="common">lettuce slug</name>
    <dbReference type="NCBI Taxonomy" id="231223"/>
    <lineage>
        <taxon>Eukaryota</taxon>
        <taxon>Metazoa</taxon>
        <taxon>Spiralia</taxon>
        <taxon>Lophotrochozoa</taxon>
        <taxon>Mollusca</taxon>
        <taxon>Gastropoda</taxon>
        <taxon>Heterobranchia</taxon>
        <taxon>Euthyneura</taxon>
        <taxon>Panpulmonata</taxon>
        <taxon>Sacoglossa</taxon>
        <taxon>Placobranchoidea</taxon>
        <taxon>Plakobranchidae</taxon>
        <taxon>Elysia</taxon>
    </lineage>
</organism>
<evidence type="ECO:0000313" key="2">
    <source>
        <dbReference type="Proteomes" id="UP001283361"/>
    </source>
</evidence>
<dbReference type="Proteomes" id="UP001283361">
    <property type="component" value="Unassembled WGS sequence"/>
</dbReference>
<accession>A0AAE1ABD2</accession>
<comment type="caution">
    <text evidence="1">The sequence shown here is derived from an EMBL/GenBank/DDBJ whole genome shotgun (WGS) entry which is preliminary data.</text>
</comment>
<proteinExistence type="predicted"/>
<keyword evidence="2" id="KW-1185">Reference proteome</keyword>
<sequence>MNALSAHVRAEDPRPVCVINILRGIRVKIGDVFNGAEPGRDRRLEAAQKWTLASELMDSRSIPIVGHTIHLSVGGNETVEVTIFGSEVAQTTTLDLDLAVHLDRKSSGETFSADRDNTKDK</sequence>
<name>A0AAE1ABD2_9GAST</name>
<gene>
    <name evidence="1" type="ORF">RRG08_032202</name>
</gene>
<reference evidence="1" key="1">
    <citation type="journal article" date="2023" name="G3 (Bethesda)">
        <title>A reference genome for the long-term kleptoplast-retaining sea slug Elysia crispata morphotype clarki.</title>
        <authorList>
            <person name="Eastman K.E."/>
            <person name="Pendleton A.L."/>
            <person name="Shaikh M.A."/>
            <person name="Suttiyut T."/>
            <person name="Ogas R."/>
            <person name="Tomko P."/>
            <person name="Gavelis G."/>
            <person name="Widhalm J.R."/>
            <person name="Wisecaver J.H."/>
        </authorList>
    </citation>
    <scope>NUCLEOTIDE SEQUENCE</scope>
    <source>
        <strain evidence="1">ECLA1</strain>
    </source>
</reference>
<dbReference type="AlphaFoldDB" id="A0AAE1ABD2"/>
<protein>
    <submittedName>
        <fullName evidence="1">Uncharacterized protein</fullName>
    </submittedName>
</protein>
<dbReference type="EMBL" id="JAWDGP010002216">
    <property type="protein sequence ID" value="KAK3784749.1"/>
    <property type="molecule type" value="Genomic_DNA"/>
</dbReference>
<evidence type="ECO:0000313" key="1">
    <source>
        <dbReference type="EMBL" id="KAK3784749.1"/>
    </source>
</evidence>